<dbReference type="PROSITE" id="PS50892">
    <property type="entry name" value="V_SNARE"/>
    <property type="match status" value="2"/>
</dbReference>
<dbReference type="Gene3D" id="1.20.5.110">
    <property type="match status" value="2"/>
</dbReference>
<comment type="caution">
    <text evidence="4">The sequence shown here is derived from an EMBL/GenBank/DDBJ whole genome shotgun (WGS) entry which is preliminary data.</text>
</comment>
<name>A0A814SQ23_ADIRI</name>
<dbReference type="Pfam" id="PF00957">
    <property type="entry name" value="Synaptobrevin"/>
    <property type="match status" value="2"/>
</dbReference>
<proteinExistence type="predicted"/>
<protein>
    <recommendedName>
        <fullName evidence="3">V-SNARE coiled-coil homology domain-containing protein</fullName>
    </recommendedName>
</protein>
<dbReference type="AlphaFoldDB" id="A0A814SQ23"/>
<evidence type="ECO:0000256" key="1">
    <source>
        <dbReference type="PROSITE-ProRule" id="PRU00290"/>
    </source>
</evidence>
<dbReference type="PANTHER" id="PTHR45701">
    <property type="entry name" value="SYNAPTOBREVIN FAMILY MEMBER"/>
    <property type="match status" value="1"/>
</dbReference>
<sequence length="228" mass="25695">MFAFSTTTAGREGGIANPNYQPGNVYYTSPGQFQHLQGQVNDVTEIMRNNVRLGLERGANLDDLEIKAEDLSNSSNQFANNAHRVRQKFWWQNVQMWILIGVIVIVLIVIIVETTMTATFNNPNYQPTSVRYTPSTHIQQLQDQTNEIVSIQKKTLSGLLDRGAKLDDLEYKADEMARASDMFTITTGKLKKRYQIKNFKMTIILAIIVIVIITAIIVTIVLSVKSKA</sequence>
<evidence type="ECO:0000313" key="5">
    <source>
        <dbReference type="Proteomes" id="UP000663828"/>
    </source>
</evidence>
<feature type="domain" description="V-SNARE coiled-coil homology" evidence="3">
    <location>
        <begin position="32"/>
        <end position="92"/>
    </location>
</feature>
<feature type="transmembrane region" description="Helical" evidence="2">
    <location>
        <begin position="201"/>
        <end position="224"/>
    </location>
</feature>
<dbReference type="Proteomes" id="UP000663828">
    <property type="component" value="Unassembled WGS sequence"/>
</dbReference>
<keyword evidence="2" id="KW-0812">Transmembrane</keyword>
<dbReference type="GO" id="GO:0016020">
    <property type="term" value="C:membrane"/>
    <property type="evidence" value="ECO:0007669"/>
    <property type="project" value="InterPro"/>
</dbReference>
<evidence type="ECO:0000259" key="3">
    <source>
        <dbReference type="PROSITE" id="PS50892"/>
    </source>
</evidence>
<accession>A0A814SQ23</accession>
<keyword evidence="2" id="KW-1133">Transmembrane helix</keyword>
<keyword evidence="1" id="KW-0175">Coiled coil</keyword>
<feature type="domain" description="V-SNARE coiled-coil homology" evidence="3">
    <location>
        <begin position="137"/>
        <end position="197"/>
    </location>
</feature>
<evidence type="ECO:0000256" key="2">
    <source>
        <dbReference type="SAM" id="Phobius"/>
    </source>
</evidence>
<organism evidence="4 5">
    <name type="scientific">Adineta ricciae</name>
    <name type="common">Rotifer</name>
    <dbReference type="NCBI Taxonomy" id="249248"/>
    <lineage>
        <taxon>Eukaryota</taxon>
        <taxon>Metazoa</taxon>
        <taxon>Spiralia</taxon>
        <taxon>Gnathifera</taxon>
        <taxon>Rotifera</taxon>
        <taxon>Eurotatoria</taxon>
        <taxon>Bdelloidea</taxon>
        <taxon>Adinetida</taxon>
        <taxon>Adinetidae</taxon>
        <taxon>Adineta</taxon>
    </lineage>
</organism>
<evidence type="ECO:0000313" key="4">
    <source>
        <dbReference type="EMBL" id="CAF1150290.1"/>
    </source>
</evidence>
<dbReference type="InterPro" id="IPR042855">
    <property type="entry name" value="V_SNARE_CC"/>
</dbReference>
<gene>
    <name evidence="4" type="ORF">XAT740_LOCUS20912</name>
</gene>
<feature type="transmembrane region" description="Helical" evidence="2">
    <location>
        <begin position="94"/>
        <end position="112"/>
    </location>
</feature>
<dbReference type="InterPro" id="IPR016444">
    <property type="entry name" value="Synaptobrevin/VAMP"/>
</dbReference>
<dbReference type="GO" id="GO:0016192">
    <property type="term" value="P:vesicle-mediated transport"/>
    <property type="evidence" value="ECO:0007669"/>
    <property type="project" value="InterPro"/>
</dbReference>
<reference evidence="4" key="1">
    <citation type="submission" date="2021-02" db="EMBL/GenBank/DDBJ databases">
        <authorList>
            <person name="Nowell W R."/>
        </authorList>
    </citation>
    <scope>NUCLEOTIDE SEQUENCE</scope>
</reference>
<dbReference type="SUPFAM" id="SSF58038">
    <property type="entry name" value="SNARE fusion complex"/>
    <property type="match status" value="2"/>
</dbReference>
<dbReference type="PRINTS" id="PR00219">
    <property type="entry name" value="SYNAPTOBREVN"/>
</dbReference>
<dbReference type="EMBL" id="CAJNOR010001481">
    <property type="protein sequence ID" value="CAF1150290.1"/>
    <property type="molecule type" value="Genomic_DNA"/>
</dbReference>
<dbReference type="InterPro" id="IPR001388">
    <property type="entry name" value="Synaptobrevin-like"/>
</dbReference>
<keyword evidence="5" id="KW-1185">Reference proteome</keyword>
<keyword evidence="2" id="KW-0472">Membrane</keyword>